<dbReference type="InterPro" id="IPR056754">
    <property type="entry name" value="DSCAM/DSCAML_C"/>
</dbReference>
<evidence type="ECO:0000256" key="7">
    <source>
        <dbReference type="ARBA" id="ARBA00022902"/>
    </source>
</evidence>
<dbReference type="SMART" id="SM00409">
    <property type="entry name" value="IG"/>
    <property type="match status" value="10"/>
</dbReference>
<keyword evidence="11" id="KW-1015">Disulfide bond</keyword>
<feature type="domain" description="Ig-like" evidence="17">
    <location>
        <begin position="505"/>
        <end position="590"/>
    </location>
</feature>
<feature type="domain" description="Ig-like" evidence="17">
    <location>
        <begin position="1252"/>
        <end position="1343"/>
    </location>
</feature>
<feature type="compositionally biased region" description="Basic residues" evidence="15">
    <location>
        <begin position="1997"/>
        <end position="2008"/>
    </location>
</feature>
<feature type="domain" description="Fibronectin type-III" evidence="18">
    <location>
        <begin position="895"/>
        <end position="991"/>
    </location>
</feature>
<evidence type="ECO:0000256" key="6">
    <source>
        <dbReference type="ARBA" id="ARBA00022889"/>
    </source>
</evidence>
<dbReference type="InterPro" id="IPR003598">
    <property type="entry name" value="Ig_sub2"/>
</dbReference>
<evidence type="ECO:0000256" key="16">
    <source>
        <dbReference type="SAM" id="Phobius"/>
    </source>
</evidence>
<dbReference type="InterPro" id="IPR013783">
    <property type="entry name" value="Ig-like_fold"/>
</dbReference>
<feature type="region of interest" description="Disordered" evidence="15">
    <location>
        <begin position="1780"/>
        <end position="2025"/>
    </location>
</feature>
<feature type="domain" description="Ig-like" evidence="17">
    <location>
        <begin position="226"/>
        <end position="313"/>
    </location>
</feature>
<dbReference type="InterPro" id="IPR036179">
    <property type="entry name" value="Ig-like_dom_sf"/>
</dbReference>
<evidence type="ECO:0000259" key="18">
    <source>
        <dbReference type="PROSITE" id="PS50853"/>
    </source>
</evidence>
<feature type="domain" description="Ig-like" evidence="17">
    <location>
        <begin position="793"/>
        <end position="888"/>
    </location>
</feature>
<feature type="region of interest" description="Disordered" evidence="15">
    <location>
        <begin position="1733"/>
        <end position="1753"/>
    </location>
</feature>
<keyword evidence="6" id="KW-0130">Cell adhesion</keyword>
<evidence type="ECO:0000256" key="8">
    <source>
        <dbReference type="ARBA" id="ARBA00022989"/>
    </source>
</evidence>
<dbReference type="FunFam" id="2.60.40.10:FF:000333">
    <property type="entry name" value="Down syndrome cell adhesion molecule"/>
    <property type="match status" value="1"/>
</dbReference>
<dbReference type="Proteomes" id="UP001186944">
    <property type="component" value="Unassembled WGS sequence"/>
</dbReference>
<dbReference type="CDD" id="cd00063">
    <property type="entry name" value="FN3"/>
    <property type="match status" value="5"/>
</dbReference>
<evidence type="ECO:0000313" key="20">
    <source>
        <dbReference type="Proteomes" id="UP001186944"/>
    </source>
</evidence>
<evidence type="ECO:0008006" key="21">
    <source>
        <dbReference type="Google" id="ProtNLM"/>
    </source>
</evidence>
<keyword evidence="20" id="KW-1185">Reference proteome</keyword>
<feature type="domain" description="Fibronectin type-III" evidence="18">
    <location>
        <begin position="1445"/>
        <end position="1539"/>
    </location>
</feature>
<accession>A0AA88YW14</accession>
<protein>
    <recommendedName>
        <fullName evidence="21">Down syndrome cell adhesion molecule-like protein Dscam2</fullName>
    </recommendedName>
</protein>
<feature type="compositionally biased region" description="Polar residues" evidence="15">
    <location>
        <begin position="1661"/>
        <end position="1670"/>
    </location>
</feature>
<feature type="domain" description="Fibronectin type-III" evidence="18">
    <location>
        <begin position="1347"/>
        <end position="1440"/>
    </location>
</feature>
<keyword evidence="13" id="KW-0393">Immunoglobulin domain</keyword>
<feature type="domain" description="Ig-like" evidence="17">
    <location>
        <begin position="315"/>
        <end position="401"/>
    </location>
</feature>
<feature type="domain" description="Ig-like" evidence="17">
    <location>
        <begin position="689"/>
        <end position="789"/>
    </location>
</feature>
<evidence type="ECO:0000256" key="3">
    <source>
        <dbReference type="ARBA" id="ARBA00022692"/>
    </source>
</evidence>
<feature type="domain" description="Fibronectin type-III" evidence="18">
    <location>
        <begin position="1164"/>
        <end position="1255"/>
    </location>
</feature>
<dbReference type="Gene3D" id="2.60.40.10">
    <property type="entry name" value="Immunoglobulins"/>
    <property type="match status" value="16"/>
</dbReference>
<dbReference type="GO" id="GO:0005886">
    <property type="term" value="C:plasma membrane"/>
    <property type="evidence" value="ECO:0007669"/>
    <property type="project" value="UniProtKB-SubCell"/>
</dbReference>
<dbReference type="SUPFAM" id="SSF49265">
    <property type="entry name" value="Fibronectin type III"/>
    <property type="match status" value="3"/>
</dbReference>
<feature type="domain" description="Ig-like" evidence="17">
    <location>
        <begin position="594"/>
        <end position="680"/>
    </location>
</feature>
<evidence type="ECO:0000259" key="17">
    <source>
        <dbReference type="PROSITE" id="PS50835"/>
    </source>
</evidence>
<organism evidence="19 20">
    <name type="scientific">Pinctada imbricata</name>
    <name type="common">Atlantic pearl-oyster</name>
    <name type="synonym">Pinctada martensii</name>
    <dbReference type="NCBI Taxonomy" id="66713"/>
    <lineage>
        <taxon>Eukaryota</taxon>
        <taxon>Metazoa</taxon>
        <taxon>Spiralia</taxon>
        <taxon>Lophotrochozoa</taxon>
        <taxon>Mollusca</taxon>
        <taxon>Bivalvia</taxon>
        <taxon>Autobranchia</taxon>
        <taxon>Pteriomorphia</taxon>
        <taxon>Pterioida</taxon>
        <taxon>Pterioidea</taxon>
        <taxon>Pteriidae</taxon>
        <taxon>Pinctada</taxon>
    </lineage>
</organism>
<keyword evidence="7" id="KW-0524">Neurogenesis</keyword>
<feature type="compositionally biased region" description="Basic residues" evidence="15">
    <location>
        <begin position="1917"/>
        <end position="1934"/>
    </location>
</feature>
<dbReference type="GO" id="GO:0098609">
    <property type="term" value="P:cell-cell adhesion"/>
    <property type="evidence" value="ECO:0007669"/>
    <property type="project" value="TreeGrafter"/>
</dbReference>
<name>A0AA88YW14_PINIB</name>
<dbReference type="PANTHER" id="PTHR44170:SF6">
    <property type="entry name" value="CONTACTIN"/>
    <property type="match status" value="1"/>
</dbReference>
<feature type="domain" description="Ig-like" evidence="17">
    <location>
        <begin position="407"/>
        <end position="500"/>
    </location>
</feature>
<comment type="caution">
    <text evidence="19">The sequence shown here is derived from an EMBL/GenBank/DDBJ whole genome shotgun (WGS) entry which is preliminary data.</text>
</comment>
<dbReference type="InterPro" id="IPR003961">
    <property type="entry name" value="FN3_dom"/>
</dbReference>
<feature type="region of interest" description="Disordered" evidence="15">
    <location>
        <begin position="2054"/>
        <end position="2082"/>
    </location>
</feature>
<feature type="compositionally biased region" description="Low complexity" evidence="15">
    <location>
        <begin position="1810"/>
        <end position="1820"/>
    </location>
</feature>
<evidence type="ECO:0000256" key="2">
    <source>
        <dbReference type="ARBA" id="ARBA00022475"/>
    </source>
</evidence>
<dbReference type="InterPro" id="IPR036116">
    <property type="entry name" value="FN3_sf"/>
</dbReference>
<feature type="transmembrane region" description="Helical" evidence="16">
    <location>
        <begin position="1560"/>
        <end position="1583"/>
    </location>
</feature>
<keyword evidence="12" id="KW-0325">Glycoprotein</keyword>
<evidence type="ECO:0000256" key="10">
    <source>
        <dbReference type="ARBA" id="ARBA00023136"/>
    </source>
</evidence>
<dbReference type="GO" id="GO:0045202">
    <property type="term" value="C:synapse"/>
    <property type="evidence" value="ECO:0007669"/>
    <property type="project" value="UniProtKB-SubCell"/>
</dbReference>
<feature type="compositionally biased region" description="Basic and acidic residues" evidence="15">
    <location>
        <begin position="2009"/>
        <end position="2024"/>
    </location>
</feature>
<feature type="domain" description="Ig-like" evidence="17">
    <location>
        <begin position="19"/>
        <end position="112"/>
    </location>
</feature>
<gene>
    <name evidence="19" type="ORF">FSP39_011199</name>
</gene>
<feature type="compositionally biased region" description="Basic and acidic residues" evidence="15">
    <location>
        <begin position="1821"/>
        <end position="1833"/>
    </location>
</feature>
<keyword evidence="5" id="KW-0677">Repeat</keyword>
<feature type="compositionally biased region" description="Basic and acidic residues" evidence="15">
    <location>
        <begin position="1907"/>
        <end position="1916"/>
    </location>
</feature>
<dbReference type="PROSITE" id="PS50853">
    <property type="entry name" value="FN3"/>
    <property type="match status" value="5"/>
</dbReference>
<feature type="region of interest" description="Disordered" evidence="15">
    <location>
        <begin position="1658"/>
        <end position="1678"/>
    </location>
</feature>
<evidence type="ECO:0000256" key="4">
    <source>
        <dbReference type="ARBA" id="ARBA00022729"/>
    </source>
</evidence>
<evidence type="ECO:0000256" key="13">
    <source>
        <dbReference type="ARBA" id="ARBA00023319"/>
    </source>
</evidence>
<proteinExistence type="predicted"/>
<evidence type="ECO:0000256" key="12">
    <source>
        <dbReference type="ARBA" id="ARBA00023180"/>
    </source>
</evidence>
<feature type="compositionally biased region" description="Basic and acidic residues" evidence="15">
    <location>
        <begin position="2063"/>
        <end position="2076"/>
    </location>
</feature>
<dbReference type="SMART" id="SM00060">
    <property type="entry name" value="FN3"/>
    <property type="match status" value="6"/>
</dbReference>
<dbReference type="SUPFAM" id="SSF48726">
    <property type="entry name" value="Immunoglobulin"/>
    <property type="match status" value="10"/>
</dbReference>
<feature type="compositionally biased region" description="Low complexity" evidence="15">
    <location>
        <begin position="1948"/>
        <end position="1960"/>
    </location>
</feature>
<dbReference type="PANTHER" id="PTHR44170">
    <property type="entry name" value="PROTEIN SIDEKICK"/>
    <property type="match status" value="1"/>
</dbReference>
<keyword evidence="10 16" id="KW-0472">Membrane</keyword>
<dbReference type="InterPro" id="IPR003599">
    <property type="entry name" value="Ig_sub"/>
</dbReference>
<dbReference type="Pfam" id="PF00041">
    <property type="entry name" value="fn3"/>
    <property type="match status" value="4"/>
</dbReference>
<dbReference type="EMBL" id="VSWD01000002">
    <property type="protein sequence ID" value="KAK3107290.1"/>
    <property type="molecule type" value="Genomic_DNA"/>
</dbReference>
<evidence type="ECO:0000256" key="15">
    <source>
        <dbReference type="SAM" id="MobiDB-lite"/>
    </source>
</evidence>
<dbReference type="Pfam" id="PF25059">
    <property type="entry name" value="FN3_DSCAM-DSCAML_C"/>
    <property type="match status" value="1"/>
</dbReference>
<evidence type="ECO:0000256" key="5">
    <source>
        <dbReference type="ARBA" id="ARBA00022737"/>
    </source>
</evidence>
<keyword evidence="3 16" id="KW-0812">Transmembrane</keyword>
<dbReference type="FunFam" id="2.60.40.10:FF:000120">
    <property type="entry name" value="Down syndrome cell adhesion molecule like 1"/>
    <property type="match status" value="1"/>
</dbReference>
<feature type="domain" description="Fibronectin type-III" evidence="18">
    <location>
        <begin position="995"/>
        <end position="1093"/>
    </location>
</feature>
<feature type="compositionally biased region" description="Low complexity" evidence="15">
    <location>
        <begin position="1843"/>
        <end position="1861"/>
    </location>
</feature>
<dbReference type="SMART" id="SM00408">
    <property type="entry name" value="IGc2"/>
    <property type="match status" value="9"/>
</dbReference>
<evidence type="ECO:0000256" key="9">
    <source>
        <dbReference type="ARBA" id="ARBA00023018"/>
    </source>
</evidence>
<evidence type="ECO:0000313" key="19">
    <source>
        <dbReference type="EMBL" id="KAK3107290.1"/>
    </source>
</evidence>
<evidence type="ECO:0000256" key="14">
    <source>
        <dbReference type="ARBA" id="ARBA00034103"/>
    </source>
</evidence>
<evidence type="ECO:0000256" key="1">
    <source>
        <dbReference type="ARBA" id="ARBA00004251"/>
    </source>
</evidence>
<dbReference type="InterPro" id="IPR013098">
    <property type="entry name" value="Ig_I-set"/>
</dbReference>
<sequence>MFSIPARTTESPLETLRGPIFLSEPPSSLAFANTKGAKVPCTAFGRPAPVLDWVKDDGSPVDDIPGILQILPNNTLFFSSFDRSQFSTAVHTQTYRCVASNEAGTITSRTMKVKAVLVDDYKTSNLQLSDEWVMRGGTAVFKCIINPHYVKQYLKVVSWTQGTKPIYAGERVSILDDGELHIRDIRDADRYTTYRCVARNILTLEEKTSAFAYLRVHEPPAGWTAPTMDDVLRSVTVEEGDTAELPCVGSGNPLPKYRWTKESKPIIIDNQHFNQKSGNLLILNSRIEDSGQYMCNASNDHGSVTAITDLIITSPLSAVIDPTTQMIDSGQSAVFNCSASGHPIKTITWLKNGIPLAGDRRFDIQSETLLEISDINKKDQGMYQCIVKNDESSAQGTSQLVLGAAHPTFVDTFVDQYVQIGQRTSLRCAAAGNPLPRVNWTLDGADVIADPDVSVGSSVDNAGDVVSYVNISSVQIKFGGEYRCTASNDVGSVQQVGNLYVYGVPFVRPMKNITATANEPLSIRCYVAGYPVKTIKWSKDGDVLPKNHLQKVEGGILYIEKVQKLHDTGKYICTAQNSNGQGMSRSVFVNVLEPPVIDTFRFPRRKQGDRVVVSCSVSSGDQPLTIKWTKDGEPIPPDMGIVIQKLSTYASMLSIGDVNPKHNGNYTCHAGNAAAEVNFTAPLHVDVPPRWIIEPNDAFVILRGTVSLDCLTTGTPEPLITWKKANGTSPGNYEPIVYVADDNATDVDKQLLSNGTLVLRNAEEGDHGHYLCHSYNNVGLGLSKVVMLTVHIPARFEEPEKNYTVQKGQNITMDCQAIGDKPLSMVWSFNSNALSTGGNARRFITTTSTSRGKLSHLALRPAVREDTGFYVCTAKNRFGYDALTMKLTFLEPPEAPSNITLLHSSSRTVSVQWQHPYDGNSPILYYIVEYKVVTDVWQGVLSNVSVRGNNTNATLTNLHPAYSYNIRVRANNSIGLGSPGEQISVRMSEEAPSGPPLEVKVKAIGSESLKVTWMPPAPENQNGEIKGYYVGYKETKSPSRYIYLPRDVEGEFLPELVLHNLEKFTEYSVHVQAYNAMGRGPVSTDIKVFTLEDVPSQPPQGVQATSINSRSIKVIWSPPPLITLHGILQGYKILYKPVRIDEGRGEGVRSPPLYIRTQQDVPERPADIKALAVNKSSLIVAWKPPLHNNGVILRYNLYIKNSSEETHVIEVPPMKTNYIITDLPLNSMYQFQVSASTMIGEGATTQEAVASPLEQVAARIASFSEVLLIPWQHTLTLQCLAVGDPKPDVIWKMRGSIIRSNDHQEILTNGSLHITDITGADAANYSCKARNIHGTDEIHYAVSVQAPPKPPSLYVVATTTSTIQVNWKSGSNGGSPIRGFIIHFKKDHEQWSHVTVGSANRSHTAAGLLCGTKYRFYINAQNKLGKSADSDTITISTNGSTPIMPPQSMLLKTVNATSVDLDLTTWQTSGCPIRFFSVKYQVWGDEKWTEVTNSVFQNTTILPVQDLHPATWYIMKVTAHSDAGSTESQLRFATLTYQGNPITPIVLDHKMEEHFYENPYVMIPLSAGIVTLSVLIVAVLLYCKRRNDLIRLKESASNLRRDITAETSLMNDLDKRFNFDLDPGSNTDHFGKRNVNLLISLNSDENINGNNSWILNNSSSKTNSDNGSLSRSDDDGNINPYATFNQIKQVIAEKHEPRIPNIPDQEMDDISLEKLQAQTAMASPEPYVPFFTSKGDNSDVSKDPHPPLIPLKQPSCYDNQGLVLSPRKYASADQIHALFTQGPSRPHSTYGKSKGMSQGSSDEKGSQRQSIISSVTTVSSSRDELIEALENAKRNPPPPVLYESQPDSSSQPTDSSDPTEPGIVQFTQSPPRPNEQREASCEVHYTDGSSNKRRRREIESDTTECEASDKTRESQHPRRIRGKHRGKQRGHQVKRQIFPPFVPRAHSRTSTTSSEEVTYTFGGRDSPHSNSPSEGYLSYPPDSLSYPESDYTVQSKSMRRGRRTPHARVRYDTSLKTPGTDEQRPLVMAIAQPSMSSPAEEDEDAVSLLDRYYRPVETAETESETRSQRKSDKGYTEDFTLV</sequence>
<dbReference type="FunFam" id="2.60.40.10:FF:000032">
    <property type="entry name" value="palladin isoform X1"/>
    <property type="match status" value="1"/>
</dbReference>
<dbReference type="FunFam" id="2.60.40.10:FF:000017">
    <property type="entry name" value="Down syndrome cell adhesion molecule b"/>
    <property type="match status" value="1"/>
</dbReference>
<dbReference type="Pfam" id="PF13927">
    <property type="entry name" value="Ig_3"/>
    <property type="match status" value="2"/>
</dbReference>
<keyword evidence="9" id="KW-0770">Synapse</keyword>
<keyword evidence="8 16" id="KW-1133">Transmembrane helix</keyword>
<keyword evidence="2" id="KW-1003">Cell membrane</keyword>
<dbReference type="InterPro" id="IPR007110">
    <property type="entry name" value="Ig-like_dom"/>
</dbReference>
<dbReference type="GO" id="GO:0007399">
    <property type="term" value="P:nervous system development"/>
    <property type="evidence" value="ECO:0007669"/>
    <property type="project" value="UniProtKB-KW"/>
</dbReference>
<dbReference type="CDD" id="cd00096">
    <property type="entry name" value="Ig"/>
    <property type="match status" value="1"/>
</dbReference>
<feature type="compositionally biased region" description="Polar residues" evidence="15">
    <location>
        <begin position="1781"/>
        <end position="1800"/>
    </location>
</feature>
<dbReference type="PROSITE" id="PS50835">
    <property type="entry name" value="IG_LIKE"/>
    <property type="match status" value="9"/>
</dbReference>
<keyword evidence="4" id="KW-0732">Signal</keyword>
<reference evidence="19" key="1">
    <citation type="submission" date="2019-08" db="EMBL/GenBank/DDBJ databases">
        <title>The improved chromosome-level genome for the pearl oyster Pinctada fucata martensii using PacBio sequencing and Hi-C.</title>
        <authorList>
            <person name="Zheng Z."/>
        </authorList>
    </citation>
    <scope>NUCLEOTIDE SEQUENCE</scope>
    <source>
        <strain evidence="19">ZZ-2019</strain>
        <tissue evidence="19">Adductor muscle</tissue>
    </source>
</reference>
<feature type="compositionally biased region" description="Basic and acidic residues" evidence="15">
    <location>
        <begin position="1874"/>
        <end position="1885"/>
    </location>
</feature>
<comment type="subcellular location">
    <subcellularLocation>
        <location evidence="1">Cell membrane</location>
        <topology evidence="1">Single-pass type I membrane protein</topology>
    </subcellularLocation>
    <subcellularLocation>
        <location evidence="14">Synapse</location>
    </subcellularLocation>
</comment>
<evidence type="ECO:0000256" key="11">
    <source>
        <dbReference type="ARBA" id="ARBA00023157"/>
    </source>
</evidence>
<dbReference type="FunFam" id="2.60.40.10:FF:000104">
    <property type="entry name" value="Down syndrome cell adhesion molecule b"/>
    <property type="match status" value="1"/>
</dbReference>
<dbReference type="Pfam" id="PF07679">
    <property type="entry name" value="I-set"/>
    <property type="match status" value="6"/>
</dbReference>
<feature type="compositionally biased region" description="Basic and acidic residues" evidence="15">
    <location>
        <begin position="1736"/>
        <end position="1745"/>
    </location>
</feature>